<accession>A0A2Z3GU41</accession>
<evidence type="ECO:0000313" key="2">
    <source>
        <dbReference type="Proteomes" id="UP000245999"/>
    </source>
</evidence>
<organism evidence="1 2">
    <name type="scientific">Hymenobacter nivis</name>
    <dbReference type="NCBI Taxonomy" id="1850093"/>
    <lineage>
        <taxon>Bacteria</taxon>
        <taxon>Pseudomonadati</taxon>
        <taxon>Bacteroidota</taxon>
        <taxon>Cytophagia</taxon>
        <taxon>Cytophagales</taxon>
        <taxon>Hymenobacteraceae</taxon>
        <taxon>Hymenobacter</taxon>
    </lineage>
</organism>
<dbReference type="OrthoDB" id="9815231at2"/>
<gene>
    <name evidence="1" type="ORF">DDQ68_21910</name>
</gene>
<evidence type="ECO:0000313" key="1">
    <source>
        <dbReference type="EMBL" id="AWM35187.1"/>
    </source>
</evidence>
<name>A0A2Z3GU41_9BACT</name>
<dbReference type="AlphaFoldDB" id="A0A2Z3GU41"/>
<sequence>MADALRVAPAPHIFHSDQGSQFMSLAYEQALLAAGCRISRDGRGRATDNAFIDRLWRTVKWEHSTSTRPMMATTCTSNYTRVPTTIIADPTKACAARHPPRSSLKPTHSSINILLNVPR</sequence>
<keyword evidence="2" id="KW-1185">Reference proteome</keyword>
<proteinExistence type="predicted"/>
<dbReference type="KEGG" id="hnv:DDQ68_21910"/>
<protein>
    <recommendedName>
        <fullName evidence="3">Integrase catalytic domain-containing protein</fullName>
    </recommendedName>
</protein>
<reference evidence="2" key="1">
    <citation type="submission" date="2018-04" db="EMBL/GenBank/DDBJ databases">
        <title>Complete genome of Antarctic heterotrophic bacterium Hymenobacter nivis.</title>
        <authorList>
            <person name="Terashima M."/>
        </authorList>
    </citation>
    <scope>NUCLEOTIDE SEQUENCE [LARGE SCALE GENOMIC DNA]</scope>
    <source>
        <strain evidence="2">NBRC 111535</strain>
    </source>
</reference>
<dbReference type="EMBL" id="CP029145">
    <property type="protein sequence ID" value="AWM35187.1"/>
    <property type="molecule type" value="Genomic_DNA"/>
</dbReference>
<evidence type="ECO:0008006" key="3">
    <source>
        <dbReference type="Google" id="ProtNLM"/>
    </source>
</evidence>
<dbReference type="Proteomes" id="UP000245999">
    <property type="component" value="Chromosome"/>
</dbReference>
<dbReference type="InterPro" id="IPR036397">
    <property type="entry name" value="RNaseH_sf"/>
</dbReference>
<dbReference type="GO" id="GO:0003676">
    <property type="term" value="F:nucleic acid binding"/>
    <property type="evidence" value="ECO:0007669"/>
    <property type="project" value="InterPro"/>
</dbReference>
<dbReference type="Gene3D" id="3.30.420.10">
    <property type="entry name" value="Ribonuclease H-like superfamily/Ribonuclease H"/>
    <property type="match status" value="1"/>
</dbReference>
<dbReference type="InterPro" id="IPR012337">
    <property type="entry name" value="RNaseH-like_sf"/>
</dbReference>
<dbReference type="SUPFAM" id="SSF53098">
    <property type="entry name" value="Ribonuclease H-like"/>
    <property type="match status" value="1"/>
</dbReference>